<protein>
    <submittedName>
        <fullName evidence="1">Uncharacterized protein</fullName>
    </submittedName>
</protein>
<keyword evidence="2" id="KW-1185">Reference proteome</keyword>
<dbReference type="Proteomes" id="UP000298493">
    <property type="component" value="Unassembled WGS sequence"/>
</dbReference>
<evidence type="ECO:0000313" key="2">
    <source>
        <dbReference type="Proteomes" id="UP000298493"/>
    </source>
</evidence>
<evidence type="ECO:0000313" key="1">
    <source>
        <dbReference type="EMBL" id="TID17820.1"/>
    </source>
</evidence>
<gene>
    <name evidence="1" type="ORF">E6O75_ATG10465</name>
</gene>
<dbReference type="AlphaFoldDB" id="A0A4Z1NPV1"/>
<proteinExistence type="predicted"/>
<sequence>MFLLDILSDQGSNRPCRTVRAEPSVPSRPYRARLQNATPLRTTIVASRLKVLHGFLGDVSTGGGLAKSDHNRNWYSTTELKDRSQNLRDLSLASLNPFILQSAGPLLASSLAGVGVKDCDYNSLRGFNMNILEIQSINSITSKLRWK</sequence>
<dbReference type="EMBL" id="SNSC02000015">
    <property type="protein sequence ID" value="TID17820.1"/>
    <property type="molecule type" value="Genomic_DNA"/>
</dbReference>
<name>A0A4Z1NPV1_9PEZI</name>
<accession>A0A4Z1NPV1</accession>
<reference evidence="1 2" key="1">
    <citation type="submission" date="2019-04" db="EMBL/GenBank/DDBJ databases">
        <title>High contiguity whole genome sequence and gene annotation resource for two Venturia nashicola isolates.</title>
        <authorList>
            <person name="Prokchorchik M."/>
            <person name="Won K."/>
            <person name="Lee Y."/>
            <person name="Choi E.D."/>
            <person name="Segonzac C."/>
            <person name="Sohn K.H."/>
        </authorList>
    </citation>
    <scope>NUCLEOTIDE SEQUENCE [LARGE SCALE GENOMIC DNA]</scope>
    <source>
        <strain evidence="1 2">PRI2</strain>
    </source>
</reference>
<comment type="caution">
    <text evidence="1">The sequence shown here is derived from an EMBL/GenBank/DDBJ whole genome shotgun (WGS) entry which is preliminary data.</text>
</comment>
<organism evidence="1 2">
    <name type="scientific">Venturia nashicola</name>
    <dbReference type="NCBI Taxonomy" id="86259"/>
    <lineage>
        <taxon>Eukaryota</taxon>
        <taxon>Fungi</taxon>
        <taxon>Dikarya</taxon>
        <taxon>Ascomycota</taxon>
        <taxon>Pezizomycotina</taxon>
        <taxon>Dothideomycetes</taxon>
        <taxon>Pleosporomycetidae</taxon>
        <taxon>Venturiales</taxon>
        <taxon>Venturiaceae</taxon>
        <taxon>Venturia</taxon>
    </lineage>
</organism>